<evidence type="ECO:0000313" key="3">
    <source>
        <dbReference type="EMBL" id="CDR71836.1"/>
    </source>
</evidence>
<proteinExistence type="predicted"/>
<dbReference type="EMBL" id="LK055195">
    <property type="protein sequence ID" value="CDR71836.1"/>
    <property type="molecule type" value="Genomic_DNA"/>
</dbReference>
<organism evidence="3">
    <name type="scientific">Babesia bigemina</name>
    <dbReference type="NCBI Taxonomy" id="5866"/>
    <lineage>
        <taxon>Eukaryota</taxon>
        <taxon>Sar</taxon>
        <taxon>Alveolata</taxon>
        <taxon>Apicomplexa</taxon>
        <taxon>Aconoidasida</taxon>
        <taxon>Piroplasmida</taxon>
        <taxon>Babesiidae</taxon>
        <taxon>Babesia</taxon>
    </lineage>
</organism>
<feature type="compositionally biased region" description="Low complexity" evidence="1">
    <location>
        <begin position="71"/>
        <end position="88"/>
    </location>
</feature>
<evidence type="ECO:0000256" key="2">
    <source>
        <dbReference type="SAM" id="Phobius"/>
    </source>
</evidence>
<name>A0A061BLT6_BABBI</name>
<dbReference type="KEGG" id="bbig:BBBOND_0004950"/>
<dbReference type="RefSeq" id="XP_012770779.1">
    <property type="nucleotide sequence ID" value="XM_012915325.1"/>
</dbReference>
<evidence type="ECO:0000256" key="1">
    <source>
        <dbReference type="SAM" id="MobiDB-lite"/>
    </source>
</evidence>
<feature type="region of interest" description="Disordered" evidence="1">
    <location>
        <begin position="58"/>
        <end position="95"/>
    </location>
</feature>
<feature type="transmembrane region" description="Helical" evidence="2">
    <location>
        <begin position="113"/>
        <end position="133"/>
    </location>
</feature>
<dbReference type="VEuPathDB" id="PiroplasmaDB:BBBOND_0004950"/>
<dbReference type="GeneID" id="24562053"/>
<reference evidence="3" key="2">
    <citation type="submission" date="2014-06" db="EMBL/GenBank/DDBJ databases">
        <authorList>
            <person name="Aslett M."/>
            <person name="De Silva Nishadi"/>
        </authorList>
    </citation>
    <scope>NUCLEOTIDE SEQUENCE</scope>
    <source>
        <strain evidence="3">Bond</strain>
    </source>
</reference>
<keyword evidence="2" id="KW-1133">Transmembrane helix</keyword>
<keyword evidence="2" id="KW-0812">Transmembrane</keyword>
<protein>
    <submittedName>
        <fullName evidence="3">Uncharacterized protein</fullName>
    </submittedName>
</protein>
<accession>A0A061BLT6</accession>
<gene>
    <name evidence="3" type="ORF">BBBOND_0004950</name>
</gene>
<dbReference type="AlphaFoldDB" id="A0A061BLT6"/>
<reference evidence="3" key="1">
    <citation type="journal article" date="2014" name="Nucleic Acids Res.">
        <title>The evolutionary dynamics of variant antigen genes in Babesia reveal a history of genomic innovation underlying host-parasite interaction.</title>
        <authorList>
            <person name="Jackson A.P."/>
            <person name="Otto T.D."/>
            <person name="Darby A."/>
            <person name="Ramaprasad A."/>
            <person name="Xia D."/>
            <person name="Echaide I.E."/>
            <person name="Farber M."/>
            <person name="Gahlot S."/>
            <person name="Gamble J."/>
            <person name="Gupta D."/>
            <person name="Gupta Y."/>
            <person name="Jackson L."/>
            <person name="Malandrin L."/>
            <person name="Malas T.B."/>
            <person name="Moussa E."/>
            <person name="Nair M."/>
            <person name="Reid AJ."/>
            <person name="Sanders M."/>
            <person name="Sharma J."/>
            <person name="Tracey A."/>
            <person name="Quail M.A."/>
            <person name="Weir W."/>
            <person name="Wastling J.M."/>
            <person name="Hall N."/>
            <person name="Willadsen P."/>
            <person name="Lingelbach K."/>
            <person name="Shiels B."/>
            <person name="Tait A."/>
            <person name="Berriman M."/>
            <person name="Allred D.R."/>
            <person name="Pain A."/>
        </authorList>
    </citation>
    <scope>NUCLEOTIDE SEQUENCE</scope>
    <source>
        <strain evidence="3">Bond</strain>
    </source>
</reference>
<sequence length="157" mass="17415">MSSDCKVCASYYYFRTRGSSSYDCSKFKCKKQCKGNEGKCQCDCKCCEKKREAEREKLAASQSLPGPHSPPDSSSLESESVSRAQSSDLPTVQPYTGVHDTENSTTFTPDPQAIAAVIVAIIVAIILLDLCIFRFPVGRNIRDFLVRKIPFCIAFYS</sequence>
<keyword evidence="2" id="KW-0472">Membrane</keyword>